<comment type="caution">
    <text evidence="2">The sequence shown here is derived from an EMBL/GenBank/DDBJ whole genome shotgun (WGS) entry which is preliminary data.</text>
</comment>
<feature type="domain" description="YoaR-like putative peptidoglycan binding" evidence="1">
    <location>
        <begin position="256"/>
        <end position="318"/>
    </location>
</feature>
<dbReference type="InterPro" id="IPR052913">
    <property type="entry name" value="Glycopeptide_resist_protein"/>
</dbReference>
<name>A0A840F8N3_9ACTN</name>
<accession>A0A840F8N3</accession>
<evidence type="ECO:0000313" key="3">
    <source>
        <dbReference type="Proteomes" id="UP000551501"/>
    </source>
</evidence>
<reference evidence="2 3" key="1">
    <citation type="submission" date="2020-08" db="EMBL/GenBank/DDBJ databases">
        <title>Sequencing the genomes of 1000 actinobacteria strains.</title>
        <authorList>
            <person name="Klenk H.-P."/>
        </authorList>
    </citation>
    <scope>NUCLEOTIDE SEQUENCE [LARGE SCALE GENOMIC DNA]</scope>
    <source>
        <strain evidence="2 3">DSM 45298</strain>
    </source>
</reference>
<dbReference type="Pfam" id="PF12229">
    <property type="entry name" value="PG_binding_4"/>
    <property type="match status" value="2"/>
</dbReference>
<dbReference type="InterPro" id="IPR007391">
    <property type="entry name" value="Vancomycin_resist_VanW"/>
</dbReference>
<gene>
    <name evidence="2" type="ORF">BKA16_004501</name>
</gene>
<dbReference type="RefSeq" id="WP_343067587.1">
    <property type="nucleotide sequence ID" value="NZ_BAABHL010000001.1"/>
</dbReference>
<dbReference type="Pfam" id="PF04294">
    <property type="entry name" value="VanW"/>
    <property type="match status" value="1"/>
</dbReference>
<protein>
    <submittedName>
        <fullName evidence="2">Vancomycin resistance protein YoaR</fullName>
    </submittedName>
</protein>
<feature type="domain" description="YoaR-like putative peptidoglycan binding" evidence="1">
    <location>
        <begin position="85"/>
        <end position="190"/>
    </location>
</feature>
<proteinExistence type="predicted"/>
<organism evidence="2 3">
    <name type="scientific">Gordonia humi</name>
    <dbReference type="NCBI Taxonomy" id="686429"/>
    <lineage>
        <taxon>Bacteria</taxon>
        <taxon>Bacillati</taxon>
        <taxon>Actinomycetota</taxon>
        <taxon>Actinomycetes</taxon>
        <taxon>Mycobacteriales</taxon>
        <taxon>Gordoniaceae</taxon>
        <taxon>Gordonia</taxon>
    </lineage>
</organism>
<evidence type="ECO:0000259" key="1">
    <source>
        <dbReference type="Pfam" id="PF12229"/>
    </source>
</evidence>
<evidence type="ECO:0000313" key="2">
    <source>
        <dbReference type="EMBL" id="MBB4137949.1"/>
    </source>
</evidence>
<dbReference type="AlphaFoldDB" id="A0A840F8N3"/>
<keyword evidence="3" id="KW-1185">Reference proteome</keyword>
<sequence>MTSRRERRAGARRTIARGLLAVVLLVVLGFAVDAALGHGKTARGAQIAEFDLGDKTDQQARAELERLSVVSHGPISVRTASGTATLDPAALGATFDVDATLAELKKQPRNPIDRLAAVFGVKHDVRPVVHVDHEAFGVELDAQKKVLEKAAVEGGVHFDGLTPVADYPAKGMRIDRDAALRAVEERWLDGGTIDLAMEPFAPTVSAQTVDEVIRGIGRTVTMMPIRLEGRRGRTVVVAPREIGRLVTFVADGRGGLVPRVDPKKAEELLAARTAPTESEPVSATFRLSGGSPKVVPSVEGARVDWPKTAAAIEKLAVSEDERSGEIDYRIRKPSLTTAGARRLGVTEVVSEFTTGGFSGPSGENIRLVAQEVDGALVRPGKTFSLNGYTGPRGTAQGYVESGIIDHGRPSNAVGGGISQFATTLYNAAYFAGLEDAGHTEHSYYISRYPEAREATVFEGQIDLQFTNNTKHGVYIETLWSPSSITVRMWSTKTVDVESITGPRTAPTSPETITLPAGDDCVPSSGVGGFTASNTRVITDHRTGREISRHTREVKYDPEPFVRCR</sequence>
<dbReference type="EMBL" id="JACIFP010000001">
    <property type="protein sequence ID" value="MBB4137949.1"/>
    <property type="molecule type" value="Genomic_DNA"/>
</dbReference>
<dbReference type="InterPro" id="IPR022029">
    <property type="entry name" value="YoaR-like_PG-bd"/>
</dbReference>
<dbReference type="PANTHER" id="PTHR35788:SF1">
    <property type="entry name" value="EXPORTED PROTEIN"/>
    <property type="match status" value="1"/>
</dbReference>
<dbReference type="Proteomes" id="UP000551501">
    <property type="component" value="Unassembled WGS sequence"/>
</dbReference>
<dbReference type="PANTHER" id="PTHR35788">
    <property type="entry name" value="EXPORTED PROTEIN-RELATED"/>
    <property type="match status" value="1"/>
</dbReference>